<sequence>MGRQTRLEVRQTRFSAFPETVFEASHPRTVVTRLVNFADRQQVREVIQNKEYEHLSKRKAL</sequence>
<proteinExistence type="predicted"/>
<name>A0A5B7HH52_PORTR</name>
<organism evidence="1 2">
    <name type="scientific">Portunus trituberculatus</name>
    <name type="common">Swimming crab</name>
    <name type="synonym">Neptunus trituberculatus</name>
    <dbReference type="NCBI Taxonomy" id="210409"/>
    <lineage>
        <taxon>Eukaryota</taxon>
        <taxon>Metazoa</taxon>
        <taxon>Ecdysozoa</taxon>
        <taxon>Arthropoda</taxon>
        <taxon>Crustacea</taxon>
        <taxon>Multicrustacea</taxon>
        <taxon>Malacostraca</taxon>
        <taxon>Eumalacostraca</taxon>
        <taxon>Eucarida</taxon>
        <taxon>Decapoda</taxon>
        <taxon>Pleocyemata</taxon>
        <taxon>Brachyura</taxon>
        <taxon>Eubrachyura</taxon>
        <taxon>Portunoidea</taxon>
        <taxon>Portunidae</taxon>
        <taxon>Portuninae</taxon>
        <taxon>Portunus</taxon>
    </lineage>
</organism>
<dbReference type="EMBL" id="VSRR010028123">
    <property type="protein sequence ID" value="MPC68617.1"/>
    <property type="molecule type" value="Genomic_DNA"/>
</dbReference>
<gene>
    <name evidence="1" type="ORF">E2C01_062819</name>
</gene>
<dbReference type="Proteomes" id="UP000324222">
    <property type="component" value="Unassembled WGS sequence"/>
</dbReference>
<accession>A0A5B7HH52</accession>
<evidence type="ECO:0000313" key="1">
    <source>
        <dbReference type="EMBL" id="MPC68617.1"/>
    </source>
</evidence>
<dbReference type="AlphaFoldDB" id="A0A5B7HH52"/>
<comment type="caution">
    <text evidence="1">The sequence shown here is derived from an EMBL/GenBank/DDBJ whole genome shotgun (WGS) entry which is preliminary data.</text>
</comment>
<protein>
    <submittedName>
        <fullName evidence="1">Uncharacterized protein</fullName>
    </submittedName>
</protein>
<evidence type="ECO:0000313" key="2">
    <source>
        <dbReference type="Proteomes" id="UP000324222"/>
    </source>
</evidence>
<keyword evidence="2" id="KW-1185">Reference proteome</keyword>
<reference evidence="1 2" key="1">
    <citation type="submission" date="2019-05" db="EMBL/GenBank/DDBJ databases">
        <title>Another draft genome of Portunus trituberculatus and its Hox gene families provides insights of decapod evolution.</title>
        <authorList>
            <person name="Jeong J.-H."/>
            <person name="Song I."/>
            <person name="Kim S."/>
            <person name="Choi T."/>
            <person name="Kim D."/>
            <person name="Ryu S."/>
            <person name="Kim W."/>
        </authorList>
    </citation>
    <scope>NUCLEOTIDE SEQUENCE [LARGE SCALE GENOMIC DNA]</scope>
    <source>
        <tissue evidence="1">Muscle</tissue>
    </source>
</reference>